<dbReference type="EMBL" id="JAHIBW010000022">
    <property type="protein sequence ID" value="KAG7299733.1"/>
    <property type="molecule type" value="Genomic_DNA"/>
</dbReference>
<comment type="caution">
    <text evidence="1">The sequence shown here is derived from an EMBL/GenBank/DDBJ whole genome shotgun (WGS) entry which is preliminary data.</text>
</comment>
<gene>
    <name evidence="1" type="ORF">JYU34_016735</name>
</gene>
<proteinExistence type="predicted"/>
<dbReference type="Proteomes" id="UP000823941">
    <property type="component" value="Chromosome 22"/>
</dbReference>
<reference evidence="1 2" key="1">
    <citation type="submission" date="2021-06" db="EMBL/GenBank/DDBJ databases">
        <title>A haploid diamondback moth (Plutella xylostella L.) genome assembly resolves 31 chromosomes and identifies a diamide resistance mutation.</title>
        <authorList>
            <person name="Ward C.M."/>
            <person name="Perry K.D."/>
            <person name="Baker G."/>
            <person name="Powis K."/>
            <person name="Heckel D.G."/>
            <person name="Baxter S.W."/>
        </authorList>
    </citation>
    <scope>NUCLEOTIDE SEQUENCE [LARGE SCALE GENOMIC DNA]</scope>
    <source>
        <strain evidence="1 2">LV</strain>
        <tissue evidence="1">Single pupa</tissue>
    </source>
</reference>
<protein>
    <submittedName>
        <fullName evidence="1">Uncharacterized protein</fullName>
    </submittedName>
</protein>
<name>A0ABQ7Q4A8_PLUXY</name>
<accession>A0ABQ7Q4A8</accession>
<evidence type="ECO:0000313" key="1">
    <source>
        <dbReference type="EMBL" id="KAG7299733.1"/>
    </source>
</evidence>
<sequence length="58" mass="6149">MSQTLAGRLCAGCSGRGAPVSTRRAPPPPYISHRVTSQIRILSGRSPCPISSRTTDCH</sequence>
<evidence type="ECO:0000313" key="2">
    <source>
        <dbReference type="Proteomes" id="UP000823941"/>
    </source>
</evidence>
<keyword evidence="2" id="KW-1185">Reference proteome</keyword>
<organism evidence="1 2">
    <name type="scientific">Plutella xylostella</name>
    <name type="common">Diamondback moth</name>
    <name type="synonym">Plutella maculipennis</name>
    <dbReference type="NCBI Taxonomy" id="51655"/>
    <lineage>
        <taxon>Eukaryota</taxon>
        <taxon>Metazoa</taxon>
        <taxon>Ecdysozoa</taxon>
        <taxon>Arthropoda</taxon>
        <taxon>Hexapoda</taxon>
        <taxon>Insecta</taxon>
        <taxon>Pterygota</taxon>
        <taxon>Neoptera</taxon>
        <taxon>Endopterygota</taxon>
        <taxon>Lepidoptera</taxon>
        <taxon>Glossata</taxon>
        <taxon>Ditrysia</taxon>
        <taxon>Yponomeutoidea</taxon>
        <taxon>Plutellidae</taxon>
        <taxon>Plutella</taxon>
    </lineage>
</organism>